<keyword evidence="2" id="KW-1185">Reference proteome</keyword>
<dbReference type="Proteomes" id="UP000321570">
    <property type="component" value="Unassembled WGS sequence"/>
</dbReference>
<name>A0A564YQ80_HYMDI</name>
<dbReference type="EMBL" id="CABIJS010000321">
    <property type="protein sequence ID" value="VUZ48848.1"/>
    <property type="molecule type" value="Genomic_DNA"/>
</dbReference>
<dbReference type="AlphaFoldDB" id="A0A564YQ80"/>
<evidence type="ECO:0000313" key="2">
    <source>
        <dbReference type="Proteomes" id="UP000321570"/>
    </source>
</evidence>
<reference evidence="1 2" key="1">
    <citation type="submission" date="2019-07" db="EMBL/GenBank/DDBJ databases">
        <authorList>
            <person name="Jastrzebski P J."/>
            <person name="Paukszto L."/>
            <person name="Jastrzebski P J."/>
        </authorList>
    </citation>
    <scope>NUCLEOTIDE SEQUENCE [LARGE SCALE GENOMIC DNA]</scope>
    <source>
        <strain evidence="1 2">WMS-il1</strain>
    </source>
</reference>
<protein>
    <submittedName>
        <fullName evidence="1">Uncharacterized protein</fullName>
    </submittedName>
</protein>
<evidence type="ECO:0000313" key="1">
    <source>
        <dbReference type="EMBL" id="VUZ48848.1"/>
    </source>
</evidence>
<gene>
    <name evidence="1" type="ORF">WMSIL1_LOCUS8188</name>
</gene>
<organism evidence="1 2">
    <name type="scientific">Hymenolepis diminuta</name>
    <name type="common">Rat tapeworm</name>
    <dbReference type="NCBI Taxonomy" id="6216"/>
    <lineage>
        <taxon>Eukaryota</taxon>
        <taxon>Metazoa</taxon>
        <taxon>Spiralia</taxon>
        <taxon>Lophotrochozoa</taxon>
        <taxon>Platyhelminthes</taxon>
        <taxon>Cestoda</taxon>
        <taxon>Eucestoda</taxon>
        <taxon>Cyclophyllidea</taxon>
        <taxon>Hymenolepididae</taxon>
        <taxon>Hymenolepis</taxon>
    </lineage>
</organism>
<proteinExistence type="predicted"/>
<accession>A0A564YQ80</accession>
<sequence>MLTISPTKAIVQESLNGSMILERTLRSTKDFNRILKVDSHYLSITDGHREFFATIQENGKLELSYKPKDEIKIRPIDAKQLLFLICDKSRSWYLCLDGNEASTRNINIKENTPEECVWKVDFESWRLRPSQDSNKPVQFGLYTRNFGDVILYLKDEVKKTISPNSPECLNVKRRLRHLALDELKRANKTLEKIRTIRQKIQEAASEEASAIFKLIDELIQIRFKLEMLRWDRDCLSGTDKKEYVGFFGILYEVPNDDRNRLELFTSIMDREKRLKYGEKWIVRQIFSKTLKMFVWNGAFKKAYMKKQSFSNILRGLNILSENEGDIERQLYLITRYLPRDFLSGTLPPLKEFTFELQDRAVLLKLEEIVVKQNDGYFMRKLSCLEDMIKDLPGRSTRNNV</sequence>